<organism evidence="5 6">
    <name type="scientific">Xanthomonas vesicatoria</name>
    <dbReference type="NCBI Taxonomy" id="56460"/>
    <lineage>
        <taxon>Bacteria</taxon>
        <taxon>Pseudomonadati</taxon>
        <taxon>Pseudomonadota</taxon>
        <taxon>Gammaproteobacteria</taxon>
        <taxon>Lysobacterales</taxon>
        <taxon>Lysobacteraceae</taxon>
        <taxon>Xanthomonas</taxon>
    </lineage>
</organism>
<dbReference type="PANTHER" id="PTHR33375">
    <property type="entry name" value="CHROMOSOME-PARTITIONING PROTEIN PARB-RELATED"/>
    <property type="match status" value="1"/>
</dbReference>
<dbReference type="SMART" id="SM00470">
    <property type="entry name" value="ParB"/>
    <property type="match status" value="1"/>
</dbReference>
<feature type="domain" description="ParB-like N-terminal" evidence="4">
    <location>
        <begin position="12"/>
        <end position="103"/>
    </location>
</feature>
<dbReference type="InterPro" id="IPR003115">
    <property type="entry name" value="ParB_N"/>
</dbReference>
<reference evidence="5" key="1">
    <citation type="submission" date="2021-11" db="EMBL/GenBank/DDBJ databases">
        <title>Genome resources and taxonomic validation of 89 Xanthomonas strains.</title>
        <authorList>
            <person name="Tambong J.T."/>
        </authorList>
    </citation>
    <scope>NUCLEOTIDE SEQUENCE</scope>
    <source>
        <strain evidence="5">Bv 5-4A</strain>
    </source>
</reference>
<feature type="region of interest" description="Disordered" evidence="3">
    <location>
        <begin position="350"/>
        <end position="388"/>
    </location>
</feature>
<comment type="caution">
    <text evidence="5">The sequence shown here is derived from an EMBL/GenBank/DDBJ whole genome shotgun (WGS) entry which is preliminary data.</text>
</comment>
<gene>
    <name evidence="5" type="ORF">LN473_00355</name>
</gene>
<evidence type="ECO:0000256" key="3">
    <source>
        <dbReference type="SAM" id="MobiDB-lite"/>
    </source>
</evidence>
<sequence>MSEHLDNATYTTSIPLSAVRVRSGNNPRRRFDQEDHDGLCLTLREEGLMHPIAVRQLGNEEFEIIAGERRWRAAKAIGWASIDAKVFICSAQQARRMARIENLKRVNLSVPEEAYLAQDQLDDCEGDYEQTTRVLGWTVAKLRHRLQLLHASALVMDALMDKVIQVGHAELLSTLPTEKQDDVLAKVIGHRASVAQLREQLQGVSIPLAQAKFDLDGCCDCPHNSSQQSSLFAEHIEAARCTNSSCFSTKTVAWVDARREELKDDYAVVELRTEVMPGKTIPLVMQGEYGVGKAQYAQCRGCAFRTCVLDNMVGKTTGNVEGPLCGNAGCNNEKVAAYKSASAPTAKATVPLVEPAKGGSQLQQGLNKRSASTADQENGSLHQERSTQPVAIPKAAKLAYQAVVRRGAAHIVPTEPRVLLALAAYGLFQLGRSNSGLPDSVLPPKVRAMTGSSERIGRLLLMEKGDLQSLLVDIASQFLTENPENYVRDVDRSRINRVIVNTFEVDMAPHVTVNKEFLACHTIPAIHLVLDESGFATWHKAQPEGEKKHKALLALDKKKLIEGVLKAGFDFSGYVPSGVRTDLVAKD</sequence>
<dbReference type="Gene3D" id="3.90.1530.30">
    <property type="match status" value="1"/>
</dbReference>
<evidence type="ECO:0000256" key="2">
    <source>
        <dbReference type="ARBA" id="ARBA00022829"/>
    </source>
</evidence>
<protein>
    <submittedName>
        <fullName evidence="5">PRTRC system ParB family protein</fullName>
    </submittedName>
</protein>
<dbReference type="InterPro" id="IPR036086">
    <property type="entry name" value="ParB/Sulfiredoxin_sf"/>
</dbReference>
<dbReference type="Pfam" id="PF02195">
    <property type="entry name" value="ParB_N"/>
    <property type="match status" value="1"/>
</dbReference>
<evidence type="ECO:0000313" key="6">
    <source>
        <dbReference type="Proteomes" id="UP001430544"/>
    </source>
</evidence>
<dbReference type="PANTHER" id="PTHR33375:SF1">
    <property type="entry name" value="CHROMOSOME-PARTITIONING PROTEIN PARB-RELATED"/>
    <property type="match status" value="1"/>
</dbReference>
<dbReference type="Pfam" id="PF17762">
    <property type="entry name" value="HTH_ParB"/>
    <property type="match status" value="1"/>
</dbReference>
<keyword evidence="2" id="KW-0159">Chromosome partition</keyword>
<comment type="similarity">
    <text evidence="1">Belongs to the ParB family.</text>
</comment>
<keyword evidence="6" id="KW-1185">Reference proteome</keyword>
<dbReference type="NCBIfam" id="TIGR03734">
    <property type="entry name" value="PRTRC_parB"/>
    <property type="match status" value="1"/>
</dbReference>
<dbReference type="InterPro" id="IPR022396">
    <property type="entry name" value="PRTRC_ParB"/>
</dbReference>
<dbReference type="CDD" id="cd16396">
    <property type="entry name" value="Noc_N"/>
    <property type="match status" value="1"/>
</dbReference>
<dbReference type="RefSeq" id="WP_074052220.1">
    <property type="nucleotide sequence ID" value="NZ_CP018468.1"/>
</dbReference>
<feature type="compositionally biased region" description="Polar residues" evidence="3">
    <location>
        <begin position="360"/>
        <end position="388"/>
    </location>
</feature>
<dbReference type="EMBL" id="JAJIUN010000001">
    <property type="protein sequence ID" value="MCC8620468.1"/>
    <property type="molecule type" value="Genomic_DNA"/>
</dbReference>
<evidence type="ECO:0000256" key="1">
    <source>
        <dbReference type="ARBA" id="ARBA00006295"/>
    </source>
</evidence>
<dbReference type="Proteomes" id="UP001430544">
    <property type="component" value="Unassembled WGS sequence"/>
</dbReference>
<dbReference type="NCBIfam" id="TIGR00180">
    <property type="entry name" value="parB_part"/>
    <property type="match status" value="1"/>
</dbReference>
<evidence type="ECO:0000313" key="5">
    <source>
        <dbReference type="EMBL" id="MCC8620468.1"/>
    </source>
</evidence>
<proteinExistence type="inferred from homology"/>
<accession>A0ABS8L402</accession>
<dbReference type="Gene3D" id="1.10.10.2830">
    <property type="match status" value="1"/>
</dbReference>
<name>A0ABS8L402_9XANT</name>
<dbReference type="InterPro" id="IPR050336">
    <property type="entry name" value="Chromosome_partition/occlusion"/>
</dbReference>
<dbReference type="InterPro" id="IPR041468">
    <property type="entry name" value="HTH_ParB/Spo0J"/>
</dbReference>
<evidence type="ECO:0000259" key="4">
    <source>
        <dbReference type="SMART" id="SM00470"/>
    </source>
</evidence>
<dbReference type="InterPro" id="IPR004437">
    <property type="entry name" value="ParB/RepB/Spo0J"/>
</dbReference>
<dbReference type="SUPFAM" id="SSF109709">
    <property type="entry name" value="KorB DNA-binding domain-like"/>
    <property type="match status" value="1"/>
</dbReference>
<dbReference type="SUPFAM" id="SSF110849">
    <property type="entry name" value="ParB/Sulfiredoxin"/>
    <property type="match status" value="1"/>
</dbReference>